<evidence type="ECO:0000256" key="8">
    <source>
        <dbReference type="ARBA" id="ARBA00023136"/>
    </source>
</evidence>
<dbReference type="GO" id="GO:0005304">
    <property type="term" value="F:L-valine transmembrane transporter activity"/>
    <property type="evidence" value="ECO:0007669"/>
    <property type="project" value="TreeGrafter"/>
</dbReference>
<dbReference type="PANTHER" id="PTHR30588">
    <property type="entry name" value="BRANCHED-CHAIN AMINO ACID TRANSPORT SYSTEM 2 CARRIER PROTEIN"/>
    <property type="match status" value="1"/>
</dbReference>
<comment type="caution">
    <text evidence="11">The sequence shown here is derived from an EMBL/GenBank/DDBJ whole genome shotgun (WGS) entry which is preliminary data.</text>
</comment>
<proteinExistence type="inferred from homology"/>
<feature type="transmembrane region" description="Helical" evidence="10">
    <location>
        <begin position="371"/>
        <end position="388"/>
    </location>
</feature>
<dbReference type="GO" id="GO:0015190">
    <property type="term" value="F:L-leucine transmembrane transporter activity"/>
    <property type="evidence" value="ECO:0007669"/>
    <property type="project" value="TreeGrafter"/>
</dbReference>
<keyword evidence="3" id="KW-0813">Transport</keyword>
<feature type="transmembrane region" description="Helical" evidence="10">
    <location>
        <begin position="296"/>
        <end position="324"/>
    </location>
</feature>
<dbReference type="AlphaFoldDB" id="A0A087C100"/>
<feature type="transmembrane region" description="Helical" evidence="10">
    <location>
        <begin position="29"/>
        <end position="47"/>
    </location>
</feature>
<dbReference type="Pfam" id="PF05525">
    <property type="entry name" value="Branch_AA_trans"/>
    <property type="match status" value="1"/>
</dbReference>
<dbReference type="InterPro" id="IPR004685">
    <property type="entry name" value="Brnchd-chn_aa_trnsp_Livcs"/>
</dbReference>
<feature type="compositionally biased region" description="Basic and acidic residues" evidence="9">
    <location>
        <begin position="1"/>
        <end position="15"/>
    </location>
</feature>
<protein>
    <submittedName>
        <fullName evidence="11">Branched-chain amino acid transport system II carrier protein</fullName>
    </submittedName>
</protein>
<evidence type="ECO:0000256" key="6">
    <source>
        <dbReference type="ARBA" id="ARBA00022970"/>
    </source>
</evidence>
<evidence type="ECO:0000256" key="9">
    <source>
        <dbReference type="SAM" id="MobiDB-lite"/>
    </source>
</evidence>
<feature type="transmembrane region" description="Helical" evidence="10">
    <location>
        <begin position="59"/>
        <end position="82"/>
    </location>
</feature>
<dbReference type="GO" id="GO:0015818">
    <property type="term" value="P:isoleucine transport"/>
    <property type="evidence" value="ECO:0007669"/>
    <property type="project" value="TreeGrafter"/>
</dbReference>
<evidence type="ECO:0000256" key="5">
    <source>
        <dbReference type="ARBA" id="ARBA00022692"/>
    </source>
</evidence>
<dbReference type="Proteomes" id="UP000029082">
    <property type="component" value="Unassembled WGS sequence"/>
</dbReference>
<dbReference type="PANTHER" id="PTHR30588:SF0">
    <property type="entry name" value="BRANCHED-CHAIN AMINO ACID PERMEASE BRNQ"/>
    <property type="match status" value="1"/>
</dbReference>
<evidence type="ECO:0000313" key="12">
    <source>
        <dbReference type="Proteomes" id="UP000029082"/>
    </source>
</evidence>
<dbReference type="GO" id="GO:0015188">
    <property type="term" value="F:L-isoleucine transmembrane transporter activity"/>
    <property type="evidence" value="ECO:0007669"/>
    <property type="project" value="TreeGrafter"/>
</dbReference>
<comment type="similarity">
    <text evidence="2">Belongs to the branched chain amino acid transporter family.</text>
</comment>
<feature type="transmembrane region" description="Helical" evidence="10">
    <location>
        <begin position="250"/>
        <end position="276"/>
    </location>
</feature>
<feature type="region of interest" description="Disordered" evidence="9">
    <location>
        <begin position="1"/>
        <end position="21"/>
    </location>
</feature>
<feature type="transmembrane region" description="Helical" evidence="10">
    <location>
        <begin position="345"/>
        <end position="365"/>
    </location>
</feature>
<dbReference type="GO" id="GO:0015820">
    <property type="term" value="P:L-leucine transport"/>
    <property type="evidence" value="ECO:0007669"/>
    <property type="project" value="TreeGrafter"/>
</dbReference>
<evidence type="ECO:0000313" key="11">
    <source>
        <dbReference type="EMBL" id="KFI76950.1"/>
    </source>
</evidence>
<evidence type="ECO:0000256" key="4">
    <source>
        <dbReference type="ARBA" id="ARBA00022475"/>
    </source>
</evidence>
<dbReference type="Gene3D" id="1.20.1740.10">
    <property type="entry name" value="Amino acid/polyamine transporter I"/>
    <property type="match status" value="1"/>
</dbReference>
<feature type="transmembrane region" description="Helical" evidence="10">
    <location>
        <begin position="94"/>
        <end position="116"/>
    </location>
</feature>
<keyword evidence="7 10" id="KW-1133">Transmembrane helix</keyword>
<keyword evidence="4" id="KW-1003">Cell membrane</keyword>
<evidence type="ECO:0000256" key="3">
    <source>
        <dbReference type="ARBA" id="ARBA00022448"/>
    </source>
</evidence>
<evidence type="ECO:0000256" key="10">
    <source>
        <dbReference type="SAM" id="Phobius"/>
    </source>
</evidence>
<comment type="subcellular location">
    <subcellularLocation>
        <location evidence="1">Cell membrane</location>
        <topology evidence="1">Multi-pass membrane protein</topology>
    </subcellularLocation>
</comment>
<keyword evidence="12" id="KW-1185">Reference proteome</keyword>
<feature type="transmembrane region" description="Helical" evidence="10">
    <location>
        <begin position="400"/>
        <end position="426"/>
    </location>
</feature>
<keyword evidence="8 10" id="KW-0472">Membrane</keyword>
<name>A0A087C100_9BIFI</name>
<sequence>MNEDPNNDRTDDTHAGHGPRLRLTPNERLAITITFFSMFFGASNLIFPPLLGAEAGRGSITAGFGFICSAVGLPILAVVAVARAGGFNQLAGRVSHGFAVVLGTAIILTIGPLFAIPRTAATSFEMAVAPLTPSTPHWATQLAYSLVFFALSYLLSQHPERLAHTIGRFMAPLLLVMIATLVAVCLFTAHPTFTSPMAAYADGGFITGFIEGYQTMDLLAGIYFGIVIAANIAGFGVRDEHHRRHEVTRAGIGTGVMLAVIYAALTYVGMVSGSLTRINPLTDTGAEVLTNLTSRLFGWFGTAFVGLIFMIACFNVCTGLIATCASYFEEQFPRVFGRPMSYRTWSILFALCGLVIANAGLNAIITMSVPVLSALYPITIILVVFGLFHRVIGRYAPRAYGWTVLLVGVFAAAQCVVALLAVLGVALPPAQSLFAALPLADQQLTWLIPAALGLVIGVADSLRLRRR</sequence>
<organism evidence="11 12">
    <name type="scientific">Bifidobacterium mongoliense DSM 21395</name>
    <dbReference type="NCBI Taxonomy" id="1437603"/>
    <lineage>
        <taxon>Bacteria</taxon>
        <taxon>Bacillati</taxon>
        <taxon>Actinomycetota</taxon>
        <taxon>Actinomycetes</taxon>
        <taxon>Bifidobacteriales</taxon>
        <taxon>Bifidobacteriaceae</taxon>
        <taxon>Bifidobacterium</taxon>
    </lineage>
</organism>
<keyword evidence="5 10" id="KW-0812">Transmembrane</keyword>
<feature type="transmembrane region" description="Helical" evidence="10">
    <location>
        <begin position="136"/>
        <end position="155"/>
    </location>
</feature>
<dbReference type="NCBIfam" id="TIGR00796">
    <property type="entry name" value="livcs"/>
    <property type="match status" value="1"/>
</dbReference>
<evidence type="ECO:0000256" key="7">
    <source>
        <dbReference type="ARBA" id="ARBA00022989"/>
    </source>
</evidence>
<reference evidence="11 12" key="1">
    <citation type="submission" date="2014-03" db="EMBL/GenBank/DDBJ databases">
        <title>Genomics of Bifidobacteria.</title>
        <authorList>
            <person name="Ventura M."/>
            <person name="Milani C."/>
            <person name="Lugli G.A."/>
        </authorList>
    </citation>
    <scope>NUCLEOTIDE SEQUENCE [LARGE SCALE GENOMIC DNA]</scope>
    <source>
        <strain evidence="11 12">DSM 21395</strain>
    </source>
</reference>
<feature type="transmembrane region" description="Helical" evidence="10">
    <location>
        <begin position="218"/>
        <end position="238"/>
    </location>
</feature>
<feature type="transmembrane region" description="Helical" evidence="10">
    <location>
        <begin position="446"/>
        <end position="464"/>
    </location>
</feature>
<dbReference type="eggNOG" id="COG1114">
    <property type="taxonomic scope" value="Bacteria"/>
</dbReference>
<evidence type="ECO:0000256" key="2">
    <source>
        <dbReference type="ARBA" id="ARBA00008540"/>
    </source>
</evidence>
<feature type="transmembrane region" description="Helical" evidence="10">
    <location>
        <begin position="167"/>
        <end position="189"/>
    </location>
</feature>
<accession>A0A087C100</accession>
<dbReference type="GO" id="GO:0005886">
    <property type="term" value="C:plasma membrane"/>
    <property type="evidence" value="ECO:0007669"/>
    <property type="project" value="UniProtKB-SubCell"/>
</dbReference>
<keyword evidence="6" id="KW-0029">Amino-acid transport</keyword>
<evidence type="ECO:0000256" key="1">
    <source>
        <dbReference type="ARBA" id="ARBA00004651"/>
    </source>
</evidence>
<dbReference type="EMBL" id="JGZE01000010">
    <property type="protein sequence ID" value="KFI76950.1"/>
    <property type="molecule type" value="Genomic_DNA"/>
</dbReference>
<gene>
    <name evidence="11" type="ORF">BMON_0504</name>
</gene>